<name>B0VU16_ACIBS</name>
<dbReference type="Proteomes" id="UP000001741">
    <property type="component" value="Chromosome"/>
</dbReference>
<sequence length="424" mass="44280">MKRIDSPNARPDMFGAGKKGFHSNEDLSGQDATYITPDWCNTIQEELANLLEKHNIVLDPNNRQQLYELLATYPDLENLAAAIEARFVSEANLNQQARDELQAQITALMNHVVYPRIVASGVLYYAGNENGGSVSWLGGTDGWSVDNDKVIAPSIYNLTDRNFGIFINPESSNESHSLERAIQSFKPKIWDRSGTNRIDYNGQVSFQVVQHKNPNSISIDGDYPVGIYSFVLQPNESKTFTLIGSGGGGGASIKSSESAYPLADGQNGQNVELKVNGNTIAVVHGGGGGKQGVWGNGSSYTDGVAGELGAIDIIGVFESTTITEGNVGNATIPNHAGGASVSPIGIFGQGGKGANGIGDDGHSFGGGGASGSVLVAKYKNKSSSNQTITLIVGSGGNGGAKGWSGSDITGNKGSDGYARVSSAV</sequence>
<feature type="region of interest" description="Disordered" evidence="1">
    <location>
        <begin position="1"/>
        <end position="22"/>
    </location>
</feature>
<feature type="region of interest" description="Disordered" evidence="1">
    <location>
        <begin position="403"/>
        <end position="424"/>
    </location>
</feature>
<evidence type="ECO:0000256" key="1">
    <source>
        <dbReference type="SAM" id="MobiDB-lite"/>
    </source>
</evidence>
<gene>
    <name evidence="2" type="ordered locus">ABSDF2673</name>
</gene>
<reference evidence="2 3" key="1">
    <citation type="journal article" date="2008" name="PLoS ONE">
        <title>Comparative analysis of Acinetobacters: three genomes for three lifestyles.</title>
        <authorList>
            <person name="Vallenet D."/>
            <person name="Nordmann P."/>
            <person name="Barbe V."/>
            <person name="Poirel L."/>
            <person name="Mangenot S."/>
            <person name="Bataille E."/>
            <person name="Dossat C."/>
            <person name="Gas S."/>
            <person name="Kreimeyer A."/>
            <person name="Lenoble P."/>
            <person name="Oztas S."/>
            <person name="Poulain J."/>
            <person name="Segurens B."/>
            <person name="Robert C."/>
            <person name="Abergel C."/>
            <person name="Claverie J.M."/>
            <person name="Raoult D."/>
            <person name="Medigue C."/>
            <person name="Weissenbach J."/>
            <person name="Cruveiller S."/>
        </authorList>
    </citation>
    <scope>NUCLEOTIDE SEQUENCE [LARGE SCALE GENOMIC DNA]</scope>
    <source>
        <strain evidence="2 3">SDF</strain>
    </source>
</reference>
<dbReference type="AlphaFoldDB" id="B0VU16"/>
<dbReference type="KEGG" id="abm:ABSDF2673"/>
<accession>B0VU16</accession>
<proteinExistence type="predicted"/>
<dbReference type="BioCyc" id="ABAU509170:GCL9-2200-MONOMER"/>
<dbReference type="HOGENOM" id="CLU_668393_0_0_6"/>
<evidence type="ECO:0000313" key="2">
    <source>
        <dbReference type="EMBL" id="CAP01979.1"/>
    </source>
</evidence>
<organism evidence="2 3">
    <name type="scientific">Acinetobacter baumannii (strain SDF)</name>
    <dbReference type="NCBI Taxonomy" id="509170"/>
    <lineage>
        <taxon>Bacteria</taxon>
        <taxon>Pseudomonadati</taxon>
        <taxon>Pseudomonadota</taxon>
        <taxon>Gammaproteobacteria</taxon>
        <taxon>Moraxellales</taxon>
        <taxon>Moraxellaceae</taxon>
        <taxon>Acinetobacter</taxon>
        <taxon>Acinetobacter calcoaceticus/baumannii complex</taxon>
    </lineage>
</organism>
<dbReference type="EMBL" id="CU468230">
    <property type="protein sequence ID" value="CAP01979.1"/>
    <property type="molecule type" value="Genomic_DNA"/>
</dbReference>
<protein>
    <submittedName>
        <fullName evidence="2">Uncharacterized protein</fullName>
    </submittedName>
</protein>
<evidence type="ECO:0000313" key="3">
    <source>
        <dbReference type="Proteomes" id="UP000001741"/>
    </source>
</evidence>